<name>A1ZYV8_MICM2</name>
<keyword evidence="2" id="KW-1133">Transmembrane helix</keyword>
<accession>A1ZYV8</accession>
<dbReference type="PANTHER" id="PTHR13847">
    <property type="entry name" value="SARCOSINE DEHYDROGENASE-RELATED"/>
    <property type="match status" value="1"/>
</dbReference>
<dbReference type="eggNOG" id="COG0665">
    <property type="taxonomic scope" value="Bacteria"/>
</dbReference>
<evidence type="ECO:0000313" key="5">
    <source>
        <dbReference type="Proteomes" id="UP000004095"/>
    </source>
</evidence>
<dbReference type="Proteomes" id="UP000004095">
    <property type="component" value="Unassembled WGS sequence"/>
</dbReference>
<keyword evidence="2" id="KW-0812">Transmembrane</keyword>
<dbReference type="EMBL" id="AAWS01000069">
    <property type="protein sequence ID" value="EAY24455.1"/>
    <property type="molecule type" value="Genomic_DNA"/>
</dbReference>
<keyword evidence="2" id="KW-0472">Membrane</keyword>
<dbReference type="EC" id="1.4.99.1" evidence="4"/>
<dbReference type="Gene3D" id="3.50.50.60">
    <property type="entry name" value="FAD/NAD(P)-binding domain"/>
    <property type="match status" value="2"/>
</dbReference>
<proteinExistence type="predicted"/>
<evidence type="ECO:0000259" key="3">
    <source>
        <dbReference type="Pfam" id="PF01266"/>
    </source>
</evidence>
<feature type="domain" description="FAD dependent oxidoreductase" evidence="3">
    <location>
        <begin position="13"/>
        <end position="407"/>
    </location>
</feature>
<evidence type="ECO:0000256" key="1">
    <source>
        <dbReference type="ARBA" id="ARBA00023002"/>
    </source>
</evidence>
<organism evidence="4 5">
    <name type="scientific">Microscilla marina ATCC 23134</name>
    <dbReference type="NCBI Taxonomy" id="313606"/>
    <lineage>
        <taxon>Bacteria</taxon>
        <taxon>Pseudomonadati</taxon>
        <taxon>Bacteroidota</taxon>
        <taxon>Cytophagia</taxon>
        <taxon>Cytophagales</taxon>
        <taxon>Microscillaceae</taxon>
        <taxon>Microscilla</taxon>
    </lineage>
</organism>
<dbReference type="SUPFAM" id="SSF51905">
    <property type="entry name" value="FAD/NAD(P)-binding domain"/>
    <property type="match status" value="1"/>
</dbReference>
<protein>
    <submittedName>
        <fullName evidence="4">D-amino acid dehydrogenase small subunit, putative</fullName>
        <ecNumber evidence="4">1.4.99.1</ecNumber>
    </submittedName>
</protein>
<reference evidence="4 5" key="1">
    <citation type="submission" date="2007-01" db="EMBL/GenBank/DDBJ databases">
        <authorList>
            <person name="Haygood M."/>
            <person name="Podell S."/>
            <person name="Anderson C."/>
            <person name="Hopkinson B."/>
            <person name="Roe K."/>
            <person name="Barbeau K."/>
            <person name="Gaasterland T."/>
            <person name="Ferriera S."/>
            <person name="Johnson J."/>
            <person name="Kravitz S."/>
            <person name="Beeson K."/>
            <person name="Sutton G."/>
            <person name="Rogers Y.-H."/>
            <person name="Friedman R."/>
            <person name="Frazier M."/>
            <person name="Venter J.C."/>
        </authorList>
    </citation>
    <scope>NUCLEOTIDE SEQUENCE [LARGE SCALE GENOMIC DNA]</scope>
    <source>
        <strain evidence="4 5">ATCC 23134</strain>
    </source>
</reference>
<dbReference type="AlphaFoldDB" id="A1ZYV8"/>
<dbReference type="InterPro" id="IPR006076">
    <property type="entry name" value="FAD-dep_OxRdtase"/>
</dbReference>
<sequence>MQLKAKEIMDKKKVIIVGGGVVGLCTAYYLVKDGHEVTVIERDAILDGCSFGNAGMIVPSHFVPLATPGIIGQGVRWMLNAESPFYIRPRLNKSLINWGLKFYKAATAKKVEEAMPHLRNIGLLSRQLYQDLKQDQALTDFGLESSGLMMLYKTEKVGEEEIEIAHKANELGIETQILDRKALHELESEALPDVLGGVFYPGDAYLLPQVLLESLHKYLQDNKVTILENTPVEDIQLNGKSVLGVVTKKGLVKGDEYVIASGVWSTTLAKKMNLNLPMQAGKGYSFMVKDHPTQNIKTPSILCEAKVSVTPMRGQVRFGGTMEITGFDESINLRRVGGIAKAIPQYLPSYKVDLPEKSQVWRGLRPCSPDGLPYIGKVEHLNNASIAAGHAMMGVSLAPATGKLIAESIAGQKNSIEMQAFSPERYH</sequence>
<gene>
    <name evidence="4" type="ORF">M23134_06309</name>
</gene>
<dbReference type="InterPro" id="IPR036188">
    <property type="entry name" value="FAD/NAD-bd_sf"/>
</dbReference>
<dbReference type="Gene3D" id="3.30.9.10">
    <property type="entry name" value="D-Amino Acid Oxidase, subunit A, domain 2"/>
    <property type="match status" value="1"/>
</dbReference>
<dbReference type="Pfam" id="PF01266">
    <property type="entry name" value="DAO"/>
    <property type="match status" value="1"/>
</dbReference>
<comment type="caution">
    <text evidence="4">The sequence shown here is derived from an EMBL/GenBank/DDBJ whole genome shotgun (WGS) entry which is preliminary data.</text>
</comment>
<dbReference type="GO" id="GO:0005737">
    <property type="term" value="C:cytoplasm"/>
    <property type="evidence" value="ECO:0007669"/>
    <property type="project" value="TreeGrafter"/>
</dbReference>
<dbReference type="PANTHER" id="PTHR13847:SF289">
    <property type="entry name" value="GLYCINE OXIDASE"/>
    <property type="match status" value="1"/>
</dbReference>
<dbReference type="GO" id="GO:0016491">
    <property type="term" value="F:oxidoreductase activity"/>
    <property type="evidence" value="ECO:0007669"/>
    <property type="project" value="UniProtKB-KW"/>
</dbReference>
<keyword evidence="1 4" id="KW-0560">Oxidoreductase</keyword>
<dbReference type="SUPFAM" id="SSF54373">
    <property type="entry name" value="FAD-linked reductases, C-terminal domain"/>
    <property type="match status" value="1"/>
</dbReference>
<evidence type="ECO:0000313" key="4">
    <source>
        <dbReference type="EMBL" id="EAY24455.1"/>
    </source>
</evidence>
<keyword evidence="5" id="KW-1185">Reference proteome</keyword>
<dbReference type="RefSeq" id="WP_002704818.1">
    <property type="nucleotide sequence ID" value="NZ_AAWS01000069.1"/>
</dbReference>
<evidence type="ECO:0000256" key="2">
    <source>
        <dbReference type="SAM" id="Phobius"/>
    </source>
</evidence>
<feature type="transmembrane region" description="Helical" evidence="2">
    <location>
        <begin position="12"/>
        <end position="31"/>
    </location>
</feature>